<name>A0A183GRS5_HELPZ</name>
<gene>
    <name evidence="2" type="ORF">HPBE_LOCUS25394</name>
</gene>
<dbReference type="Proteomes" id="UP000050761">
    <property type="component" value="Unassembled WGS sequence"/>
</dbReference>
<reference evidence="2 3" key="1">
    <citation type="submission" date="2018-11" db="EMBL/GenBank/DDBJ databases">
        <authorList>
            <consortium name="Pathogen Informatics"/>
        </authorList>
    </citation>
    <scope>NUCLEOTIDE SEQUENCE [LARGE SCALE GENOMIC DNA]</scope>
</reference>
<accession>A0A3P8HY98</accession>
<dbReference type="WBParaSite" id="HPBE_0002539501-mRNA-1">
    <property type="protein sequence ID" value="HPBE_0002539501-mRNA-1"/>
    <property type="gene ID" value="HPBE_0002539501"/>
</dbReference>
<keyword evidence="3" id="KW-1185">Reference proteome</keyword>
<protein>
    <submittedName>
        <fullName evidence="4">Integrase catalytic domain-containing protein</fullName>
    </submittedName>
</protein>
<organism evidence="3 4">
    <name type="scientific">Heligmosomoides polygyrus</name>
    <name type="common">Parasitic roundworm</name>
    <dbReference type="NCBI Taxonomy" id="6339"/>
    <lineage>
        <taxon>Eukaryota</taxon>
        <taxon>Metazoa</taxon>
        <taxon>Ecdysozoa</taxon>
        <taxon>Nematoda</taxon>
        <taxon>Chromadorea</taxon>
        <taxon>Rhabditida</taxon>
        <taxon>Rhabditina</taxon>
        <taxon>Rhabditomorpha</taxon>
        <taxon>Strongyloidea</taxon>
        <taxon>Heligmosomidae</taxon>
        <taxon>Heligmosomoides</taxon>
    </lineage>
</organism>
<evidence type="ECO:0000313" key="4">
    <source>
        <dbReference type="WBParaSite" id="HPBE_0002539501-mRNA-1"/>
    </source>
</evidence>
<dbReference type="Pfam" id="PF03564">
    <property type="entry name" value="DUF1759"/>
    <property type="match status" value="1"/>
</dbReference>
<feature type="region of interest" description="Disordered" evidence="1">
    <location>
        <begin position="600"/>
        <end position="628"/>
    </location>
</feature>
<dbReference type="EMBL" id="UZAH01037837">
    <property type="protein sequence ID" value="VDP50993.1"/>
    <property type="molecule type" value="Genomic_DNA"/>
</dbReference>
<evidence type="ECO:0000313" key="2">
    <source>
        <dbReference type="EMBL" id="VDP50993.1"/>
    </source>
</evidence>
<feature type="region of interest" description="Disordered" evidence="1">
    <location>
        <begin position="134"/>
        <end position="164"/>
    </location>
</feature>
<dbReference type="InterPro" id="IPR005312">
    <property type="entry name" value="DUF1759"/>
</dbReference>
<evidence type="ECO:0000313" key="3">
    <source>
        <dbReference type="Proteomes" id="UP000050761"/>
    </source>
</evidence>
<feature type="compositionally biased region" description="Basic and acidic residues" evidence="1">
    <location>
        <begin position="612"/>
        <end position="628"/>
    </location>
</feature>
<dbReference type="PANTHER" id="PTHR22954:SF3">
    <property type="entry name" value="PROTEIN CBG08539"/>
    <property type="match status" value="1"/>
</dbReference>
<reference evidence="4" key="2">
    <citation type="submission" date="2019-09" db="UniProtKB">
        <authorList>
            <consortium name="WormBaseParasite"/>
        </authorList>
    </citation>
    <scope>IDENTIFICATION</scope>
</reference>
<feature type="compositionally biased region" description="Basic residues" evidence="1">
    <location>
        <begin position="600"/>
        <end position="611"/>
    </location>
</feature>
<proteinExistence type="predicted"/>
<dbReference type="AlphaFoldDB" id="A0A183GRS5"/>
<accession>A0A183GRS5</accession>
<dbReference type="OrthoDB" id="5865523at2759"/>
<dbReference type="PANTHER" id="PTHR22954">
    <property type="entry name" value="RETROVIRAL PROTEASE-RELATED"/>
    <property type="match status" value="1"/>
</dbReference>
<sequence length="628" mass="69849">MPSITTCKANLTKAFTALAVAKGKIHASLITPVDASDSNQPQMLDARRLNIQAAIADLTSAIRTVQERHQVFLSTVEASADQEADNTAYENYMQETPVNDAVVEAESILSTLNHSLDEVQLLIERCRLAQLSEMTHGSNASTEASASLETTASHTSQQQILTAPQSPVQAQLSLNSTIPAATAIPPPQLPYCTTIQLSKYKLKPFDGDITQFQRFWGAFQLAVHNNPNIPPLEKYLHLQILLTGDALMVLDDVDPADNNYFELVRALKRRYDCPHTTRAALHVQLQQLPQAGNTGPELRRTWSRLMAILHGLRRHEDFRTVLPLLDLVKSKFPDTIREKLHELEYQSNSQFDLDQIMRKLDHIIISKERYENSTTLGRHFAMLRINFDVTSCVCAIFAGSAYVMDIPLVLVCIALVLFAEGTTIVSSAGEQSDETDPTALPSKNDAAEVKNDALATAISIDRRQASSARRLGLKITDNKLRTYVIFGGETTSELSGIAEITLVDSLDKEFRLELTTKEVITLAQHPPCLPQEDLDFIHDHGFTTPLCRDGSVVPDILIGIDYYWDVISPEAPICLPSGMVLSHTRFGTVVSGNSVFWKNRRRSSTPHHRSRHQSETKTRSRDSGRLMH</sequence>
<evidence type="ECO:0000256" key="1">
    <source>
        <dbReference type="SAM" id="MobiDB-lite"/>
    </source>
</evidence>